<protein>
    <submittedName>
        <fullName evidence="4">Galactonate dehydratase</fullName>
    </submittedName>
</protein>
<name>A0A3D8PFN9_9RHOB</name>
<comment type="caution">
    <text evidence="4">The sequence shown here is derived from an EMBL/GenBank/DDBJ whole genome shotgun (WGS) entry which is preliminary data.</text>
</comment>
<dbReference type="EMBL" id="QFCQ01000015">
    <property type="protein sequence ID" value="RDW14078.1"/>
    <property type="molecule type" value="Genomic_DNA"/>
</dbReference>
<dbReference type="CDD" id="cd11613">
    <property type="entry name" value="SAF_AH_GD"/>
    <property type="match status" value="1"/>
</dbReference>
<dbReference type="InterPro" id="IPR044144">
    <property type="entry name" value="SAF_UxaA/GarD"/>
</dbReference>
<dbReference type="PANTHER" id="PTHR30536">
    <property type="entry name" value="ALTRONATE/GALACTARATE DEHYDRATASE"/>
    <property type="match status" value="1"/>
</dbReference>
<accession>A0A3D8PFN9</accession>
<feature type="domain" description="SAF" evidence="3">
    <location>
        <begin position="12"/>
        <end position="79"/>
    </location>
</feature>
<evidence type="ECO:0000256" key="2">
    <source>
        <dbReference type="ARBA" id="ARBA00023239"/>
    </source>
</evidence>
<organism evidence="4 5">
    <name type="scientific">Paracoccus thiocyanatus</name>
    <dbReference type="NCBI Taxonomy" id="34006"/>
    <lineage>
        <taxon>Bacteria</taxon>
        <taxon>Pseudomonadati</taxon>
        <taxon>Pseudomonadota</taxon>
        <taxon>Alphaproteobacteria</taxon>
        <taxon>Rhodobacterales</taxon>
        <taxon>Paracoccaceae</taxon>
        <taxon>Paracoccus</taxon>
    </lineage>
</organism>
<keyword evidence="5" id="KW-1185">Reference proteome</keyword>
<dbReference type="Pfam" id="PF20629">
    <property type="entry name" value="GD_AH_C"/>
    <property type="match status" value="1"/>
</dbReference>
<evidence type="ECO:0000313" key="5">
    <source>
        <dbReference type="Proteomes" id="UP000256679"/>
    </source>
</evidence>
<gene>
    <name evidence="4" type="ORF">DIE28_04760</name>
</gene>
<evidence type="ECO:0000259" key="3">
    <source>
        <dbReference type="SMART" id="SM00858"/>
    </source>
</evidence>
<dbReference type="Gene3D" id="2.30.130.110">
    <property type="match status" value="1"/>
</dbReference>
<evidence type="ECO:0000313" key="4">
    <source>
        <dbReference type="EMBL" id="RDW14078.1"/>
    </source>
</evidence>
<dbReference type="InterPro" id="IPR052172">
    <property type="entry name" value="UxaA_altronate/galactarate_dh"/>
</dbReference>
<dbReference type="AlphaFoldDB" id="A0A3D8PFN9"/>
<proteinExistence type="inferred from homology"/>
<dbReference type="InterPro" id="IPR013974">
    <property type="entry name" value="SAF"/>
</dbReference>
<dbReference type="PANTHER" id="PTHR30536:SF5">
    <property type="entry name" value="ALTRONATE DEHYDRATASE"/>
    <property type="match status" value="1"/>
</dbReference>
<comment type="similarity">
    <text evidence="1">Belongs to the UxaA family.</text>
</comment>
<evidence type="ECO:0000256" key="1">
    <source>
        <dbReference type="ARBA" id="ARBA00010986"/>
    </source>
</evidence>
<dbReference type="GO" id="GO:0019698">
    <property type="term" value="P:D-galacturonate catabolic process"/>
    <property type="evidence" value="ECO:0007669"/>
    <property type="project" value="TreeGrafter"/>
</dbReference>
<dbReference type="SMART" id="SM00858">
    <property type="entry name" value="SAF"/>
    <property type="match status" value="1"/>
</dbReference>
<sequence length="498" mass="52200">MTADFLTLDAADNVAIALRDLADGEILDGIKLLEAVPHGHKVARQDLAEGDPVLKFGQVIGAALAPIRRGAWVHSHNLRFVTGLARPAAMSAAASAPLPRRRTFMGYRRPKGRSGTRNYIGIIASVNCSTTVCRAIADAANRDLLPRFGNIDGFVPIVHGSGCGSSTGGEGQQLLQRTIAGYCRQPNFGGVLLVGLGCEVNQITLYTTGGATETRAAFDIQKAGGSRAAIAEALGILERIAGAANAQFREERPVSDLVLGLQCGGSDGFSGLTANPVLGRAVDLLVAAGGTAILSETPEIYGAEHLLTARASPDVAERLMQRIRWWEAYTSQHGASLDNNPSPGNKKGGLTTILEKSLGAVAKSGRSPLIECYGYAEQVRERGLVFMDTPGYDPVSATGQVAGGANLITFTTGRGSCFGCRPTPSLKVASTTQLFRQMPDDMDFDAGRLLADPSGSPDSLGAELYELLLDVASGQATASEMLGYGDNEFVPWAIGAVL</sequence>
<dbReference type="InterPro" id="IPR007392">
    <property type="entry name" value="GD_AH_second"/>
</dbReference>
<dbReference type="Pfam" id="PF08666">
    <property type="entry name" value="SAF"/>
    <property type="match status" value="1"/>
</dbReference>
<dbReference type="GO" id="GO:0016829">
    <property type="term" value="F:lyase activity"/>
    <property type="evidence" value="ECO:0007669"/>
    <property type="project" value="UniProtKB-KW"/>
</dbReference>
<dbReference type="Pfam" id="PF04295">
    <property type="entry name" value="GD_AH_second"/>
    <property type="match status" value="1"/>
</dbReference>
<reference evidence="4 5" key="1">
    <citation type="submission" date="2018-05" db="EMBL/GenBank/DDBJ databases">
        <title>Whole genome sequencing of Paracoccus thiocyanatus SST.</title>
        <authorList>
            <person name="Ghosh W."/>
            <person name="Rameez M.J."/>
            <person name="Roy C."/>
        </authorList>
    </citation>
    <scope>NUCLEOTIDE SEQUENCE [LARGE SCALE GENOMIC DNA]</scope>
    <source>
        <strain evidence="4 5">SST</strain>
    </source>
</reference>
<dbReference type="InterPro" id="IPR048332">
    <property type="entry name" value="GD_AH_C"/>
</dbReference>
<keyword evidence="2" id="KW-0456">Lyase</keyword>
<dbReference type="Proteomes" id="UP000256679">
    <property type="component" value="Unassembled WGS sequence"/>
</dbReference>